<evidence type="ECO:0000256" key="1">
    <source>
        <dbReference type="ARBA" id="ARBA00023015"/>
    </source>
</evidence>
<dbReference type="AlphaFoldDB" id="A0AAD5LS14"/>
<feature type="compositionally biased region" description="Pro residues" evidence="5">
    <location>
        <begin position="99"/>
        <end position="113"/>
    </location>
</feature>
<dbReference type="Proteomes" id="UP001209570">
    <property type="component" value="Unassembled WGS sequence"/>
</dbReference>
<keyword evidence="4" id="KW-0539">Nucleus</keyword>
<evidence type="ECO:0000256" key="6">
    <source>
        <dbReference type="SAM" id="Phobius"/>
    </source>
</evidence>
<keyword evidence="2" id="KW-0238">DNA-binding</keyword>
<name>A0AAD5LS14_PYTIN</name>
<keyword evidence="6" id="KW-1133">Transmembrane helix</keyword>
<evidence type="ECO:0000256" key="2">
    <source>
        <dbReference type="ARBA" id="ARBA00023125"/>
    </source>
</evidence>
<evidence type="ECO:0000256" key="5">
    <source>
        <dbReference type="SAM" id="MobiDB-lite"/>
    </source>
</evidence>
<protein>
    <recommendedName>
        <fullName evidence="7">RWP-RK domain-containing protein</fullName>
    </recommendedName>
</protein>
<gene>
    <name evidence="8" type="ORF">P43SY_005415</name>
</gene>
<comment type="caution">
    <text evidence="8">The sequence shown here is derived from an EMBL/GenBank/DDBJ whole genome shotgun (WGS) entry which is preliminary data.</text>
</comment>
<dbReference type="Pfam" id="PF02042">
    <property type="entry name" value="RWP-RK"/>
    <property type="match status" value="1"/>
</dbReference>
<dbReference type="InterPro" id="IPR003035">
    <property type="entry name" value="RWP-RK_dom"/>
</dbReference>
<evidence type="ECO:0000259" key="7">
    <source>
        <dbReference type="Pfam" id="PF02042"/>
    </source>
</evidence>
<evidence type="ECO:0000256" key="4">
    <source>
        <dbReference type="ARBA" id="ARBA00023242"/>
    </source>
</evidence>
<keyword evidence="9" id="KW-1185">Reference proteome</keyword>
<feature type="region of interest" description="Disordered" evidence="5">
    <location>
        <begin position="92"/>
        <end position="113"/>
    </location>
</feature>
<keyword evidence="3" id="KW-0804">Transcription</keyword>
<keyword evidence="6" id="KW-0812">Transmembrane</keyword>
<evidence type="ECO:0000313" key="9">
    <source>
        <dbReference type="Proteomes" id="UP001209570"/>
    </source>
</evidence>
<accession>A0AAD5LS14</accession>
<keyword evidence="1" id="KW-0805">Transcription regulation</keyword>
<feature type="transmembrane region" description="Helical" evidence="6">
    <location>
        <begin position="33"/>
        <end position="51"/>
    </location>
</feature>
<keyword evidence="6" id="KW-0472">Membrane</keyword>
<dbReference type="GO" id="GO:0003677">
    <property type="term" value="F:DNA binding"/>
    <property type="evidence" value="ECO:0007669"/>
    <property type="project" value="UniProtKB-KW"/>
</dbReference>
<evidence type="ECO:0000313" key="8">
    <source>
        <dbReference type="EMBL" id="KAJ0391816.1"/>
    </source>
</evidence>
<reference evidence="8" key="1">
    <citation type="submission" date="2021-12" db="EMBL/GenBank/DDBJ databases">
        <title>Prjna785345.</title>
        <authorList>
            <person name="Rujirawat T."/>
            <person name="Krajaejun T."/>
        </authorList>
    </citation>
    <scope>NUCLEOTIDE SEQUENCE</scope>
    <source>
        <strain evidence="8">Pi057C3</strain>
    </source>
</reference>
<organism evidence="8 9">
    <name type="scientific">Pythium insidiosum</name>
    <name type="common">Pythiosis disease agent</name>
    <dbReference type="NCBI Taxonomy" id="114742"/>
    <lineage>
        <taxon>Eukaryota</taxon>
        <taxon>Sar</taxon>
        <taxon>Stramenopiles</taxon>
        <taxon>Oomycota</taxon>
        <taxon>Peronosporomycetes</taxon>
        <taxon>Pythiales</taxon>
        <taxon>Pythiaceae</taxon>
        <taxon>Pythium</taxon>
    </lineage>
</organism>
<feature type="domain" description="RWP-RK" evidence="7">
    <location>
        <begin position="50"/>
        <end position="79"/>
    </location>
</feature>
<dbReference type="EMBL" id="JAKCXM010000822">
    <property type="protein sequence ID" value="KAJ0391816.1"/>
    <property type="molecule type" value="Genomic_DNA"/>
</dbReference>
<sequence>MSQSQRKSRRVYDFPLETLLQFAYLRQDEVPRLLALLPSLLMALICMWLQAARALGVAPITLKRICQRRQIRWPYRTVKAQARRAALRPVSRLLRKPLAPEPPPRTPAPAPTPAPVPAIAIAAPLTATSTPVQETAMALRPLAVPREELRATAVATTMVSVLPRLAIPPSQQAQAPRTQEPMPSPVLRTPRHMRFRMHFRFGASR</sequence>
<evidence type="ECO:0000256" key="3">
    <source>
        <dbReference type="ARBA" id="ARBA00023163"/>
    </source>
</evidence>
<proteinExistence type="predicted"/>